<dbReference type="Proteomes" id="UP001371456">
    <property type="component" value="Unassembled WGS sequence"/>
</dbReference>
<reference evidence="1 2" key="1">
    <citation type="submission" date="2024-02" db="EMBL/GenBank/DDBJ databases">
        <title>de novo genome assembly of Solanum bulbocastanum strain 11H21.</title>
        <authorList>
            <person name="Hosaka A.J."/>
        </authorList>
    </citation>
    <scope>NUCLEOTIDE SEQUENCE [LARGE SCALE GENOMIC DNA]</scope>
    <source>
        <tissue evidence="1">Young leaves</tissue>
    </source>
</reference>
<name>A0AAN8T7D0_SOLBU</name>
<evidence type="ECO:0000313" key="1">
    <source>
        <dbReference type="EMBL" id="KAK6779897.1"/>
    </source>
</evidence>
<proteinExistence type="predicted"/>
<dbReference type="AlphaFoldDB" id="A0AAN8T7D0"/>
<organism evidence="1 2">
    <name type="scientific">Solanum bulbocastanum</name>
    <name type="common">Wild potato</name>
    <dbReference type="NCBI Taxonomy" id="147425"/>
    <lineage>
        <taxon>Eukaryota</taxon>
        <taxon>Viridiplantae</taxon>
        <taxon>Streptophyta</taxon>
        <taxon>Embryophyta</taxon>
        <taxon>Tracheophyta</taxon>
        <taxon>Spermatophyta</taxon>
        <taxon>Magnoliopsida</taxon>
        <taxon>eudicotyledons</taxon>
        <taxon>Gunneridae</taxon>
        <taxon>Pentapetalae</taxon>
        <taxon>asterids</taxon>
        <taxon>lamiids</taxon>
        <taxon>Solanales</taxon>
        <taxon>Solanaceae</taxon>
        <taxon>Solanoideae</taxon>
        <taxon>Solaneae</taxon>
        <taxon>Solanum</taxon>
    </lineage>
</organism>
<accession>A0AAN8T7D0</accession>
<gene>
    <name evidence="1" type="ORF">RDI58_022081</name>
</gene>
<sequence>MKNESKIPTKYIWLDDEKPCVVAQELHVPLIDLRGFFSGDFTATQQNI</sequence>
<evidence type="ECO:0000313" key="2">
    <source>
        <dbReference type="Proteomes" id="UP001371456"/>
    </source>
</evidence>
<comment type="caution">
    <text evidence="1">The sequence shown here is derived from an EMBL/GenBank/DDBJ whole genome shotgun (WGS) entry which is preliminary data.</text>
</comment>
<dbReference type="EMBL" id="JBANQN010000009">
    <property type="protein sequence ID" value="KAK6779897.1"/>
    <property type="molecule type" value="Genomic_DNA"/>
</dbReference>
<keyword evidence="2" id="KW-1185">Reference proteome</keyword>
<protein>
    <submittedName>
        <fullName evidence="1">Uncharacterized protein</fullName>
    </submittedName>
</protein>